<reference evidence="3 4" key="1">
    <citation type="journal article" date="2016" name="Environ. Microbiol.">
        <title>Genomic resolution of a cold subsurface aquifer community provides metabolic insights for novel microbes adapted to high CO concentrations.</title>
        <authorList>
            <person name="Probst A.J."/>
            <person name="Castelle C.J."/>
            <person name="Singh A."/>
            <person name="Brown C.T."/>
            <person name="Anantharaman K."/>
            <person name="Sharon I."/>
            <person name="Hug L.A."/>
            <person name="Burstein D."/>
            <person name="Emerson J.B."/>
            <person name="Thomas B.C."/>
            <person name="Banfield J.F."/>
        </authorList>
    </citation>
    <scope>NUCLEOTIDE SEQUENCE [LARGE SCALE GENOMIC DNA]</scope>
    <source>
        <strain evidence="3">CG1_02_37_22</strain>
    </source>
</reference>
<evidence type="ECO:0000313" key="4">
    <source>
        <dbReference type="Proteomes" id="UP000183120"/>
    </source>
</evidence>
<feature type="signal peptide" evidence="2">
    <location>
        <begin position="1"/>
        <end position="23"/>
    </location>
</feature>
<gene>
    <name evidence="3" type="ORF">AUJ73_02995</name>
</gene>
<dbReference type="Proteomes" id="UP000183120">
    <property type="component" value="Unassembled WGS sequence"/>
</dbReference>
<protein>
    <submittedName>
        <fullName evidence="3">Uncharacterized protein</fullName>
    </submittedName>
</protein>
<accession>A0A1J4TSG2</accession>
<dbReference type="STRING" id="1805209.AUJ73_02995"/>
<dbReference type="AlphaFoldDB" id="A0A1J4TSG2"/>
<proteinExistence type="predicted"/>
<evidence type="ECO:0000256" key="1">
    <source>
        <dbReference type="SAM" id="MobiDB-lite"/>
    </source>
</evidence>
<feature type="region of interest" description="Disordered" evidence="1">
    <location>
        <begin position="106"/>
        <end position="126"/>
    </location>
</feature>
<feature type="chain" id="PRO_5013357656" evidence="2">
    <location>
        <begin position="24"/>
        <end position="372"/>
    </location>
</feature>
<comment type="caution">
    <text evidence="3">The sequence shown here is derived from an EMBL/GenBank/DDBJ whole genome shotgun (WGS) entry which is preliminary data.</text>
</comment>
<keyword evidence="2" id="KW-0732">Signal</keyword>
<sequence length="372" mass="36591">MKKIASIVGSIAILTSTFSPAFAAGNNCGNGTTGPISYNTCSVTNSSDVSVVNTNNATINNNLTELSRSGGNSASMNTLGGSVVTGNASAHGTVSNVANVNTTTVSGGPAASGNTGTNDVTGPESDNRVSINNSHRVAVANINNANVSNVMSVTSDAGGNVADTNTGPASIRTGNSSLQFVLENHLNDSATGISAGAGGTGGNSGGNGTTGPISYNTVDVNNVATAGVSNINNLSLSNLMNTLSRSGANSASTNTLGGEIVTGGAASSVGVNNEGNIATTTVQMALGGFSNVSGNDVTGPLSDNRTNLLNTLGINVANVNNNTANNVVNDVADSGSNVSNMNTGGGSVTAGMSDLIKTLLNHFNDSLTVIQQ</sequence>
<dbReference type="EMBL" id="MNUY01000046">
    <property type="protein sequence ID" value="OIO13955.1"/>
    <property type="molecule type" value="Genomic_DNA"/>
</dbReference>
<name>A0A1J4TSG2_9BACT</name>
<organism evidence="3 4">
    <name type="scientific">Candidatus Gottesmanbacteria bacterium CG1_02_37_22</name>
    <dbReference type="NCBI Taxonomy" id="1805209"/>
    <lineage>
        <taxon>Bacteria</taxon>
        <taxon>Candidatus Gottesmaniibacteriota</taxon>
    </lineage>
</organism>
<evidence type="ECO:0000313" key="3">
    <source>
        <dbReference type="EMBL" id="OIO13955.1"/>
    </source>
</evidence>
<evidence type="ECO:0000256" key="2">
    <source>
        <dbReference type="SAM" id="SignalP"/>
    </source>
</evidence>